<accession>A0AAI9PB38</accession>
<evidence type="ECO:0000313" key="3">
    <source>
        <dbReference type="Proteomes" id="UP000887009"/>
    </source>
</evidence>
<dbReference type="Proteomes" id="UP000887009">
    <property type="component" value="Unassembled WGS sequence"/>
</dbReference>
<dbReference type="EMBL" id="BPNL01000053">
    <property type="protein sequence ID" value="GJA56115.1"/>
    <property type="molecule type" value="Genomic_DNA"/>
</dbReference>
<sequence length="44" mass="4311">MGASVPDGNGAVQEAGADPVPEVVAEGGHLALPDGDAPHFCARK</sequence>
<evidence type="ECO:0000256" key="1">
    <source>
        <dbReference type="SAM" id="MobiDB-lite"/>
    </source>
</evidence>
<dbReference type="AlphaFoldDB" id="A0AAI9PB38"/>
<proteinExistence type="predicted"/>
<comment type="caution">
    <text evidence="2">The sequence shown here is derived from an EMBL/GenBank/DDBJ whole genome shotgun (WGS) entry which is preliminary data.</text>
</comment>
<protein>
    <submittedName>
        <fullName evidence="2">Uncharacterized protein</fullName>
    </submittedName>
</protein>
<feature type="region of interest" description="Disordered" evidence="1">
    <location>
        <begin position="1"/>
        <end position="21"/>
    </location>
</feature>
<reference evidence="2" key="1">
    <citation type="submission" date="2021-07" db="EMBL/GenBank/DDBJ databases">
        <title>Draft genome sequence of carbapenem-resistant Aeromonas spp. in Japan.</title>
        <authorList>
            <person name="Maehana S."/>
            <person name="Suzuki M."/>
            <person name="Kitasato H."/>
        </authorList>
    </citation>
    <scope>NUCLEOTIDE SEQUENCE</scope>
    <source>
        <strain evidence="2">KAM348</strain>
    </source>
</reference>
<evidence type="ECO:0000313" key="2">
    <source>
        <dbReference type="EMBL" id="GJA56115.1"/>
    </source>
</evidence>
<name>A0AAI9PB38_AERCA</name>
<organism evidence="2 3">
    <name type="scientific">Aeromonas caviae</name>
    <name type="common">Aeromonas punctata</name>
    <dbReference type="NCBI Taxonomy" id="648"/>
    <lineage>
        <taxon>Bacteria</taxon>
        <taxon>Pseudomonadati</taxon>
        <taxon>Pseudomonadota</taxon>
        <taxon>Gammaproteobacteria</taxon>
        <taxon>Aeromonadales</taxon>
        <taxon>Aeromonadaceae</taxon>
        <taxon>Aeromonas</taxon>
    </lineage>
</organism>
<dbReference type="RefSeq" id="WP_279989502.1">
    <property type="nucleotide sequence ID" value="NZ_JAOEBL010000001.1"/>
</dbReference>
<gene>
    <name evidence="2" type="ORF">KAM348_35380</name>
</gene>